<keyword evidence="1" id="KW-0472">Membrane</keyword>
<dbReference type="EMBL" id="FMHU01000002">
    <property type="protein sequence ID" value="SCL23133.1"/>
    <property type="molecule type" value="Genomic_DNA"/>
</dbReference>
<protein>
    <submittedName>
        <fullName evidence="2">Uncharacterized protein</fullName>
    </submittedName>
</protein>
<evidence type="ECO:0000313" key="3">
    <source>
        <dbReference type="Proteomes" id="UP000198906"/>
    </source>
</evidence>
<keyword evidence="1" id="KW-1133">Transmembrane helix</keyword>
<reference evidence="3" key="1">
    <citation type="submission" date="2016-06" db="EMBL/GenBank/DDBJ databases">
        <authorList>
            <person name="Varghese N."/>
        </authorList>
    </citation>
    <scope>NUCLEOTIDE SEQUENCE [LARGE SCALE GENOMIC DNA]</scope>
    <source>
        <strain evidence="3">DSM 46123</strain>
    </source>
</reference>
<keyword evidence="3" id="KW-1185">Reference proteome</keyword>
<dbReference type="AlphaFoldDB" id="A0A1C6S172"/>
<keyword evidence="1" id="KW-0812">Transmembrane</keyword>
<evidence type="ECO:0000313" key="2">
    <source>
        <dbReference type="EMBL" id="SCL23133.1"/>
    </source>
</evidence>
<evidence type="ECO:0000256" key="1">
    <source>
        <dbReference type="SAM" id="Phobius"/>
    </source>
</evidence>
<feature type="transmembrane region" description="Helical" evidence="1">
    <location>
        <begin position="43"/>
        <end position="62"/>
    </location>
</feature>
<proteinExistence type="predicted"/>
<name>A0A1C6S172_9ACTN</name>
<gene>
    <name evidence="2" type="ORF">GA0074694_3563</name>
</gene>
<accession>A0A1C6S172</accession>
<dbReference type="Proteomes" id="UP000198906">
    <property type="component" value="Unassembled WGS sequence"/>
</dbReference>
<sequence>MLGTRNGEELLAPSAGTLETLDTKTRKQAIMDFPTLLISALRLLLPAVVVAVVLLALFWWPGRIRRRLHARRQRSESAGEQ</sequence>
<organism evidence="2 3">
    <name type="scientific">Micromonospora inyonensis</name>
    <dbReference type="NCBI Taxonomy" id="47866"/>
    <lineage>
        <taxon>Bacteria</taxon>
        <taxon>Bacillati</taxon>
        <taxon>Actinomycetota</taxon>
        <taxon>Actinomycetes</taxon>
        <taxon>Micromonosporales</taxon>
        <taxon>Micromonosporaceae</taxon>
        <taxon>Micromonospora</taxon>
    </lineage>
</organism>